<protein>
    <submittedName>
        <fullName evidence="2">Uncharacterized protein</fullName>
    </submittedName>
</protein>
<keyword evidence="3" id="KW-1185">Reference proteome</keyword>
<dbReference type="Proteomes" id="UP001358586">
    <property type="component" value="Chromosome 7"/>
</dbReference>
<sequence>MATRTSEKSNEGFKNGIVGNLGNSNNDLGNGFFKADSRPKGDFSKIREIMGHNKVRGGPGSLTNGAGRKSKLGEIRFKWVNGFRPKTQEETDFGLRVEAIGFFGGILFG</sequence>
<evidence type="ECO:0000313" key="2">
    <source>
        <dbReference type="EMBL" id="KAK5818925.1"/>
    </source>
</evidence>
<evidence type="ECO:0000256" key="1">
    <source>
        <dbReference type="SAM" id="MobiDB-lite"/>
    </source>
</evidence>
<feature type="region of interest" description="Disordered" evidence="1">
    <location>
        <begin position="1"/>
        <end position="25"/>
    </location>
</feature>
<feature type="compositionally biased region" description="Basic and acidic residues" evidence="1">
    <location>
        <begin position="1"/>
        <end position="11"/>
    </location>
</feature>
<comment type="caution">
    <text evidence="2">The sequence shown here is derived from an EMBL/GenBank/DDBJ whole genome shotgun (WGS) entry which is preliminary data.</text>
</comment>
<evidence type="ECO:0000313" key="3">
    <source>
        <dbReference type="Proteomes" id="UP001358586"/>
    </source>
</evidence>
<name>A0ABR0PCD4_GOSAR</name>
<dbReference type="EMBL" id="JARKNE010000007">
    <property type="protein sequence ID" value="KAK5818925.1"/>
    <property type="molecule type" value="Genomic_DNA"/>
</dbReference>
<gene>
    <name evidence="2" type="ORF">PVK06_023875</name>
</gene>
<accession>A0ABR0PCD4</accession>
<proteinExistence type="predicted"/>
<reference evidence="2 3" key="1">
    <citation type="submission" date="2023-03" db="EMBL/GenBank/DDBJ databases">
        <title>WGS of Gossypium arboreum.</title>
        <authorList>
            <person name="Yu D."/>
        </authorList>
    </citation>
    <scope>NUCLEOTIDE SEQUENCE [LARGE SCALE GENOMIC DNA]</scope>
    <source>
        <tissue evidence="2">Leaf</tissue>
    </source>
</reference>
<organism evidence="2 3">
    <name type="scientific">Gossypium arboreum</name>
    <name type="common">Tree cotton</name>
    <name type="synonym">Gossypium nanking</name>
    <dbReference type="NCBI Taxonomy" id="29729"/>
    <lineage>
        <taxon>Eukaryota</taxon>
        <taxon>Viridiplantae</taxon>
        <taxon>Streptophyta</taxon>
        <taxon>Embryophyta</taxon>
        <taxon>Tracheophyta</taxon>
        <taxon>Spermatophyta</taxon>
        <taxon>Magnoliopsida</taxon>
        <taxon>eudicotyledons</taxon>
        <taxon>Gunneridae</taxon>
        <taxon>Pentapetalae</taxon>
        <taxon>rosids</taxon>
        <taxon>malvids</taxon>
        <taxon>Malvales</taxon>
        <taxon>Malvaceae</taxon>
        <taxon>Malvoideae</taxon>
        <taxon>Gossypium</taxon>
    </lineage>
</organism>